<dbReference type="InterPro" id="IPR053135">
    <property type="entry name" value="AKR2_Oxidoreductase"/>
</dbReference>
<feature type="domain" description="NADP-dependent oxidoreductase" evidence="1">
    <location>
        <begin position="16"/>
        <end position="290"/>
    </location>
</feature>
<organism evidence="3 5">
    <name type="scientific">Eisenbergiella massiliensis</name>
    <dbReference type="NCBI Taxonomy" id="1720294"/>
    <lineage>
        <taxon>Bacteria</taxon>
        <taxon>Bacillati</taxon>
        <taxon>Bacillota</taxon>
        <taxon>Clostridia</taxon>
        <taxon>Lachnospirales</taxon>
        <taxon>Lachnospiraceae</taxon>
        <taxon>Eisenbergiella</taxon>
    </lineage>
</organism>
<proteinExistence type="predicted"/>
<dbReference type="Gene3D" id="3.20.20.100">
    <property type="entry name" value="NADP-dependent oxidoreductase domain"/>
    <property type="match status" value="1"/>
</dbReference>
<dbReference type="OrthoDB" id="9773828at2"/>
<accession>A0A3E3J1V7</accession>
<evidence type="ECO:0000259" key="1">
    <source>
        <dbReference type="Pfam" id="PF00248"/>
    </source>
</evidence>
<dbReference type="EMBL" id="QVLU01000004">
    <property type="protein sequence ID" value="RGE73071.1"/>
    <property type="molecule type" value="Genomic_DNA"/>
</dbReference>
<dbReference type="SUPFAM" id="SSF51430">
    <property type="entry name" value="NAD(P)-linked oxidoreductase"/>
    <property type="match status" value="1"/>
</dbReference>
<keyword evidence="4" id="KW-1185">Reference proteome</keyword>
<dbReference type="PANTHER" id="PTHR43312:SF1">
    <property type="entry name" value="NADP-DEPENDENT OXIDOREDUCTASE DOMAIN-CONTAINING PROTEIN"/>
    <property type="match status" value="1"/>
</dbReference>
<name>A0A3E3J1V7_9FIRM</name>
<dbReference type="GeneID" id="97985693"/>
<protein>
    <submittedName>
        <fullName evidence="3">Aldo/keto reductase</fullName>
    </submittedName>
</protein>
<evidence type="ECO:0000313" key="2">
    <source>
        <dbReference type="EMBL" id="RGE65127.1"/>
    </source>
</evidence>
<dbReference type="AlphaFoldDB" id="A0A3E3J1V7"/>
<dbReference type="PANTHER" id="PTHR43312">
    <property type="entry name" value="D-THREO-ALDOSE 1-DEHYDROGENASE"/>
    <property type="match status" value="1"/>
</dbReference>
<evidence type="ECO:0000313" key="3">
    <source>
        <dbReference type="EMBL" id="RGE73071.1"/>
    </source>
</evidence>
<dbReference type="Proteomes" id="UP000261166">
    <property type="component" value="Unassembled WGS sequence"/>
</dbReference>
<dbReference type="EMBL" id="QVLV01000001">
    <property type="protein sequence ID" value="RGE65127.1"/>
    <property type="molecule type" value="Genomic_DNA"/>
</dbReference>
<gene>
    <name evidence="3" type="ORF">DWY69_06200</name>
    <name evidence="2" type="ORF">DXC51_02040</name>
</gene>
<dbReference type="Pfam" id="PF00248">
    <property type="entry name" value="Aldo_ket_red"/>
    <property type="match status" value="1"/>
</dbReference>
<dbReference type="Proteomes" id="UP000260812">
    <property type="component" value="Unassembled WGS sequence"/>
</dbReference>
<comment type="caution">
    <text evidence="3">The sequence shown here is derived from an EMBL/GenBank/DDBJ whole genome shotgun (WGS) entry which is preliminary data.</text>
</comment>
<sequence length="303" mass="33826">MIKRELGNTGLQVSVLGFGSMEIGRLRYEEAEKLLNEALDGGINFVDSSPCYGIAEEYVGKAIGRRRDEYILATKCGCNVGSHGKFSLGPDHIWTADQLYKNIDRSLELLQTEYIDIWQLHGIMPDYLSGGAQDEVIAAAESIKKSGKVRHIAFSCRNGSPDQPMYPALFGYQACKEMLQWDKFEVIQLIYGALIRTNENIITQAKEKNIGIICRGAVKKYFDYYDELFKKSKLDELCDSGESAADFLIRFAISHQAIGTVIVGTGNIKHLKANIRAAQKGPLSEEIYAEAKRRLDNAGVWPK</sequence>
<dbReference type="InterPro" id="IPR023210">
    <property type="entry name" value="NADP_OxRdtase_dom"/>
</dbReference>
<evidence type="ECO:0000313" key="5">
    <source>
        <dbReference type="Proteomes" id="UP000261166"/>
    </source>
</evidence>
<evidence type="ECO:0000313" key="4">
    <source>
        <dbReference type="Proteomes" id="UP000260812"/>
    </source>
</evidence>
<dbReference type="RefSeq" id="WP_025488253.1">
    <property type="nucleotide sequence ID" value="NZ_QVLU01000004.1"/>
</dbReference>
<dbReference type="InterPro" id="IPR036812">
    <property type="entry name" value="NAD(P)_OxRdtase_dom_sf"/>
</dbReference>
<dbReference type="CDD" id="cd19095">
    <property type="entry name" value="AKR_PA4992-like"/>
    <property type="match status" value="1"/>
</dbReference>
<reference evidence="3 5" key="1">
    <citation type="submission" date="2018-08" db="EMBL/GenBank/DDBJ databases">
        <title>A genome reference for cultivated species of the human gut microbiota.</title>
        <authorList>
            <person name="Zou Y."/>
            <person name="Xue W."/>
            <person name="Luo G."/>
        </authorList>
    </citation>
    <scope>NUCLEOTIDE SEQUENCE [LARGE SCALE GENOMIC DNA]</scope>
    <source>
        <strain evidence="3 5">AF26-4BH</strain>
        <strain evidence="2">TF05-5AC</strain>
    </source>
</reference>